<keyword evidence="3 7" id="KW-0812">Transmembrane</keyword>
<comment type="caution">
    <text evidence="10">The sequence shown here is derived from an EMBL/GenBank/DDBJ whole genome shotgun (WGS) entry which is preliminary data.</text>
</comment>
<dbReference type="EMBL" id="RBXT01000001">
    <property type="protein sequence ID" value="RKT78405.1"/>
    <property type="molecule type" value="Genomic_DNA"/>
</dbReference>
<evidence type="ECO:0000313" key="9">
    <source>
        <dbReference type="EMBL" id="MBB2985652.1"/>
    </source>
</evidence>
<keyword evidence="11" id="KW-1185">Reference proteome</keyword>
<dbReference type="AlphaFoldDB" id="A0A495XZ08"/>
<comment type="subcellular location">
    <subcellularLocation>
        <location evidence="1">Cell membrane</location>
        <topology evidence="1">Single-pass membrane protein</topology>
    </subcellularLocation>
</comment>
<feature type="transmembrane region" description="Helical" evidence="7">
    <location>
        <begin position="149"/>
        <end position="167"/>
    </location>
</feature>
<dbReference type="Proteomes" id="UP000590811">
    <property type="component" value="Unassembled WGS sequence"/>
</dbReference>
<sequence length="465" mass="47311">MTNQQHAPGPQQAPTDQPGGHGGHGGHGDRGDDGRGRTGLDGFYDTLRRPGIMRADDDTWFAGVCVGLARWLGVDALVVRAAFVLLAVFFGMGIALYLVLWLLMPKENGDLSVERALKYGDGGSITLLVVTCISVFSGAPWYGGGDVRGLRAVGFVALVAVGAWFLLRTDTGRDVVRSLRGRGQAPAPTPGAPVAAAPGLSQGNAAANAGATHTGAGDGLGTANGLPYATRPAPERPASAPQRRVLTFGFAGTLVTLGVALAAGAGAWSLAELLDWSGDHAVVAVAAGLAVLGLAFVVGGLLGRRGGLLVPVTLVSIAFVALGGVAPTGLDRPWAVGDDTHVVTTLTGDDHYELGVGDLTLDLTGARVAATTTRPDVVTASLGVGQLDVLVPAGVTVRVEGAGRLGEATCVTKASDSDGDAKSDSDWQARWSRDYTLGQGDPELVVKADLGVGQLRVISPSCPAS</sequence>
<keyword evidence="4 7" id="KW-1133">Transmembrane helix</keyword>
<evidence type="ECO:0000256" key="5">
    <source>
        <dbReference type="ARBA" id="ARBA00023136"/>
    </source>
</evidence>
<dbReference type="PANTHER" id="PTHR33885:SF3">
    <property type="entry name" value="PHAGE SHOCK PROTEIN C"/>
    <property type="match status" value="1"/>
</dbReference>
<dbReference type="Pfam" id="PF04024">
    <property type="entry name" value="PspC"/>
    <property type="match status" value="1"/>
</dbReference>
<gene>
    <name evidence="10" type="ORF">DFJ68_1850</name>
    <name evidence="9" type="ORF">FHW14_000801</name>
</gene>
<accession>A0A495XZ08</accession>
<keyword evidence="2" id="KW-1003">Cell membrane</keyword>
<feature type="domain" description="Phage shock protein PspC N-terminal" evidence="8">
    <location>
        <begin position="52"/>
        <end position="107"/>
    </location>
</feature>
<evidence type="ECO:0000256" key="2">
    <source>
        <dbReference type="ARBA" id="ARBA00022475"/>
    </source>
</evidence>
<dbReference type="PANTHER" id="PTHR33885">
    <property type="entry name" value="PHAGE SHOCK PROTEIN C"/>
    <property type="match status" value="1"/>
</dbReference>
<evidence type="ECO:0000256" key="4">
    <source>
        <dbReference type="ARBA" id="ARBA00022989"/>
    </source>
</evidence>
<evidence type="ECO:0000256" key="6">
    <source>
        <dbReference type="SAM" id="MobiDB-lite"/>
    </source>
</evidence>
<dbReference type="Proteomes" id="UP000278440">
    <property type="component" value="Unassembled WGS sequence"/>
</dbReference>
<feature type="transmembrane region" description="Helical" evidence="7">
    <location>
        <begin position="245"/>
        <end position="268"/>
    </location>
</feature>
<feature type="transmembrane region" description="Helical" evidence="7">
    <location>
        <begin position="81"/>
        <end position="104"/>
    </location>
</feature>
<dbReference type="RefSeq" id="WP_170165728.1">
    <property type="nucleotide sequence ID" value="NZ_JACHVT010000002.1"/>
</dbReference>
<proteinExistence type="predicted"/>
<dbReference type="GO" id="GO:0005886">
    <property type="term" value="C:plasma membrane"/>
    <property type="evidence" value="ECO:0007669"/>
    <property type="project" value="UniProtKB-SubCell"/>
</dbReference>
<dbReference type="InterPro" id="IPR052027">
    <property type="entry name" value="PspC"/>
</dbReference>
<dbReference type="EMBL" id="JACHVT010000002">
    <property type="protein sequence ID" value="MBB2985652.1"/>
    <property type="molecule type" value="Genomic_DNA"/>
</dbReference>
<feature type="transmembrane region" description="Helical" evidence="7">
    <location>
        <begin position="308"/>
        <end position="326"/>
    </location>
</feature>
<reference evidence="9 12" key="2">
    <citation type="submission" date="2020-08" db="EMBL/GenBank/DDBJ databases">
        <title>Genomic Encyclopedia of Type Strains, Phase IV (KMG-V): Genome sequencing to study the core and pangenomes of soil and plant-associated prokaryotes.</title>
        <authorList>
            <person name="Whitman W."/>
        </authorList>
    </citation>
    <scope>NUCLEOTIDE SEQUENCE [LARGE SCALE GENOMIC DNA]</scope>
    <source>
        <strain evidence="9 12">B3ACCR2</strain>
    </source>
</reference>
<keyword evidence="5 7" id="KW-0472">Membrane</keyword>
<evidence type="ECO:0000256" key="1">
    <source>
        <dbReference type="ARBA" id="ARBA00004162"/>
    </source>
</evidence>
<reference evidence="10 11" key="1">
    <citation type="submission" date="2018-10" db="EMBL/GenBank/DDBJ databases">
        <title>Sequencing the genomes of 1000 actinobacteria strains.</title>
        <authorList>
            <person name="Klenk H.-P."/>
        </authorList>
    </citation>
    <scope>NUCLEOTIDE SEQUENCE [LARGE SCALE GENOMIC DNA]</scope>
    <source>
        <strain evidence="10 11">DSM 44267</strain>
    </source>
</reference>
<organism evidence="10 11">
    <name type="scientific">Terracoccus luteus</name>
    <dbReference type="NCBI Taxonomy" id="53356"/>
    <lineage>
        <taxon>Bacteria</taxon>
        <taxon>Bacillati</taxon>
        <taxon>Actinomycetota</taxon>
        <taxon>Actinomycetes</taxon>
        <taxon>Micrococcales</taxon>
        <taxon>Intrasporangiaceae</taxon>
        <taxon>Terracoccus</taxon>
    </lineage>
</organism>
<name>A0A495XZ08_9MICO</name>
<feature type="transmembrane region" description="Helical" evidence="7">
    <location>
        <begin position="125"/>
        <end position="143"/>
    </location>
</feature>
<feature type="region of interest" description="Disordered" evidence="6">
    <location>
        <begin position="1"/>
        <end position="36"/>
    </location>
</feature>
<evidence type="ECO:0000259" key="8">
    <source>
        <dbReference type="Pfam" id="PF04024"/>
    </source>
</evidence>
<evidence type="ECO:0000313" key="10">
    <source>
        <dbReference type="EMBL" id="RKT78405.1"/>
    </source>
</evidence>
<evidence type="ECO:0000256" key="7">
    <source>
        <dbReference type="SAM" id="Phobius"/>
    </source>
</evidence>
<dbReference type="InterPro" id="IPR007168">
    <property type="entry name" value="Phageshock_PspC_N"/>
</dbReference>
<evidence type="ECO:0000313" key="11">
    <source>
        <dbReference type="Proteomes" id="UP000278440"/>
    </source>
</evidence>
<feature type="compositionally biased region" description="Basic and acidic residues" evidence="6">
    <location>
        <begin position="26"/>
        <end position="36"/>
    </location>
</feature>
<feature type="transmembrane region" description="Helical" evidence="7">
    <location>
        <begin position="280"/>
        <end position="301"/>
    </location>
</feature>
<evidence type="ECO:0000256" key="3">
    <source>
        <dbReference type="ARBA" id="ARBA00022692"/>
    </source>
</evidence>
<protein>
    <submittedName>
        <fullName evidence="10">Phage shock protein C (PspC) family protein</fullName>
    </submittedName>
    <submittedName>
        <fullName evidence="9">Phage shock protein PspC (Stress-responsive transcriptional regulator)</fullName>
    </submittedName>
</protein>
<evidence type="ECO:0000313" key="12">
    <source>
        <dbReference type="Proteomes" id="UP000590811"/>
    </source>
</evidence>